<dbReference type="InterPro" id="IPR050418">
    <property type="entry name" value="D-iso_2-hydroxyacid_DH_PdxB"/>
</dbReference>
<dbReference type="CDD" id="cd12161">
    <property type="entry name" value="GDH_like_1"/>
    <property type="match status" value="1"/>
</dbReference>
<dbReference type="InterPro" id="IPR036291">
    <property type="entry name" value="NAD(P)-bd_dom_sf"/>
</dbReference>
<proteinExistence type="inferred from homology"/>
<dbReference type="Pfam" id="PF00389">
    <property type="entry name" value="2-Hacid_dh"/>
    <property type="match status" value="1"/>
</dbReference>
<dbReference type="EMBL" id="JACJLA010000016">
    <property type="protein sequence ID" value="MBM6913273.1"/>
    <property type="molecule type" value="Genomic_DNA"/>
</dbReference>
<feature type="domain" description="D-isomer specific 2-hydroxyacid dehydrogenase catalytic" evidence="5">
    <location>
        <begin position="20"/>
        <end position="316"/>
    </location>
</feature>
<organism evidence="7 8">
    <name type="scientific">Veillonella magna</name>
    <dbReference type="NCBI Taxonomy" id="464322"/>
    <lineage>
        <taxon>Bacteria</taxon>
        <taxon>Bacillati</taxon>
        <taxon>Bacillota</taxon>
        <taxon>Negativicutes</taxon>
        <taxon>Veillonellales</taxon>
        <taxon>Veillonellaceae</taxon>
        <taxon>Veillonella</taxon>
    </lineage>
</organism>
<accession>A0ABS2GJ48</accession>
<keyword evidence="8" id="KW-1185">Reference proteome</keyword>
<evidence type="ECO:0000313" key="7">
    <source>
        <dbReference type="EMBL" id="MBM6913273.1"/>
    </source>
</evidence>
<evidence type="ECO:0000313" key="8">
    <source>
        <dbReference type="Proteomes" id="UP000707138"/>
    </source>
</evidence>
<name>A0ABS2GJ48_9FIRM</name>
<dbReference type="RefSeq" id="WP_205088225.1">
    <property type="nucleotide sequence ID" value="NZ_JACJLA010000016.1"/>
</dbReference>
<comment type="similarity">
    <text evidence="1 4">Belongs to the D-isomer specific 2-hydroxyacid dehydrogenase family.</text>
</comment>
<dbReference type="Pfam" id="PF02826">
    <property type="entry name" value="2-Hacid_dh_C"/>
    <property type="match status" value="1"/>
</dbReference>
<keyword evidence="2 4" id="KW-0560">Oxidoreductase</keyword>
<protein>
    <submittedName>
        <fullName evidence="7">Hydroxyacid dehydrogenase</fullName>
    </submittedName>
</protein>
<dbReference type="PANTHER" id="PTHR43761">
    <property type="entry name" value="D-ISOMER SPECIFIC 2-HYDROXYACID DEHYDROGENASE FAMILY PROTEIN (AFU_ORTHOLOGUE AFUA_1G13630)"/>
    <property type="match status" value="1"/>
</dbReference>
<dbReference type="PROSITE" id="PS00670">
    <property type="entry name" value="D_2_HYDROXYACID_DH_2"/>
    <property type="match status" value="1"/>
</dbReference>
<evidence type="ECO:0000259" key="5">
    <source>
        <dbReference type="Pfam" id="PF00389"/>
    </source>
</evidence>
<evidence type="ECO:0000256" key="2">
    <source>
        <dbReference type="ARBA" id="ARBA00023002"/>
    </source>
</evidence>
<dbReference type="InterPro" id="IPR029753">
    <property type="entry name" value="D-isomer_DH_CS"/>
</dbReference>
<dbReference type="SUPFAM" id="SSF52283">
    <property type="entry name" value="Formate/glycerate dehydrogenase catalytic domain-like"/>
    <property type="match status" value="1"/>
</dbReference>
<evidence type="ECO:0000256" key="4">
    <source>
        <dbReference type="RuleBase" id="RU003719"/>
    </source>
</evidence>
<keyword evidence="3" id="KW-0520">NAD</keyword>
<dbReference type="InterPro" id="IPR006139">
    <property type="entry name" value="D-isomer_2_OHA_DH_cat_dom"/>
</dbReference>
<dbReference type="PANTHER" id="PTHR43761:SF1">
    <property type="entry name" value="D-ISOMER SPECIFIC 2-HYDROXYACID DEHYDROGENASE CATALYTIC DOMAIN-CONTAINING PROTEIN-RELATED"/>
    <property type="match status" value="1"/>
</dbReference>
<dbReference type="PROSITE" id="PS00671">
    <property type="entry name" value="D_2_HYDROXYACID_DH_3"/>
    <property type="match status" value="1"/>
</dbReference>
<gene>
    <name evidence="7" type="ORF">H6A01_08065</name>
</gene>
<dbReference type="InterPro" id="IPR006140">
    <property type="entry name" value="D-isomer_DH_NAD-bd"/>
</dbReference>
<evidence type="ECO:0000256" key="3">
    <source>
        <dbReference type="ARBA" id="ARBA00023027"/>
    </source>
</evidence>
<feature type="domain" description="D-isomer specific 2-hydroxyacid dehydrogenase NAD-binding" evidence="6">
    <location>
        <begin position="112"/>
        <end position="286"/>
    </location>
</feature>
<evidence type="ECO:0000259" key="6">
    <source>
        <dbReference type="Pfam" id="PF02826"/>
    </source>
</evidence>
<dbReference type="Proteomes" id="UP000707138">
    <property type="component" value="Unassembled WGS sequence"/>
</dbReference>
<dbReference type="Gene3D" id="3.40.50.720">
    <property type="entry name" value="NAD(P)-binding Rossmann-like Domain"/>
    <property type="match status" value="2"/>
</dbReference>
<dbReference type="SUPFAM" id="SSF51735">
    <property type="entry name" value="NAD(P)-binding Rossmann-fold domains"/>
    <property type="match status" value="1"/>
</dbReference>
<comment type="caution">
    <text evidence="7">The sequence shown here is derived from an EMBL/GenBank/DDBJ whole genome shotgun (WGS) entry which is preliminary data.</text>
</comment>
<evidence type="ECO:0000256" key="1">
    <source>
        <dbReference type="ARBA" id="ARBA00005854"/>
    </source>
</evidence>
<reference evidence="7 8" key="1">
    <citation type="journal article" date="2021" name="Sci. Rep.">
        <title>The distribution of antibiotic resistance genes in chicken gut microbiota commensals.</title>
        <authorList>
            <person name="Juricova H."/>
            <person name="Matiasovicova J."/>
            <person name="Kubasova T."/>
            <person name="Cejkova D."/>
            <person name="Rychlik I."/>
        </authorList>
    </citation>
    <scope>NUCLEOTIDE SEQUENCE [LARGE SCALE GENOMIC DNA]</scope>
    <source>
        <strain evidence="7 8">An537</strain>
    </source>
</reference>
<sequence length="317" mass="33993">MKLVIMEPLGVVPTLVDKLSAPLKKAGHEVVYYTTKETDQAKLFDRVKDADIIMLANQPLSGDIIRRCPNLKMLSVAFTGVDHVDLAACKERNITVCNAAGYSTNAVAELAFGLAIATIRNIVPCDDRTRHSGTKDGLVGFELFGKTFGIVGTGAIGSRVAEIALAFGCKVIAYSRTQKPDLVAKGVTYVTLDELFRTADFVSLHTPLTADTKNLVNADRINSMKSTAVLINTARGPVVDSQALANALNEGRLAAAGIDVFEIEPPIDPAHPLCHAKNTVVTPHIAFASKEALEIRAGIVFDNITAWMDGKPQNLVK</sequence>